<dbReference type="HOGENOM" id="CLU_3304741_0_0_10"/>
<evidence type="ECO:0000313" key="2">
    <source>
        <dbReference type="Proteomes" id="UP000004713"/>
    </source>
</evidence>
<gene>
    <name evidence="1" type="ORF">BACSTE_03054</name>
</gene>
<sequence>MVDCNEYMQKKFVIRSKSCVKFCFFYSIAMRQKVSYELH</sequence>
<evidence type="ECO:0000313" key="1">
    <source>
        <dbReference type="EMBL" id="EDS13912.1"/>
    </source>
</evidence>
<proteinExistence type="predicted"/>
<reference evidence="1 2" key="1">
    <citation type="submission" date="2007-11" db="EMBL/GenBank/DDBJ databases">
        <title>Draft genome sequence of Bacteroides stercoris(ATCC 43183).</title>
        <authorList>
            <person name="Sudarsanam P."/>
            <person name="Ley R."/>
            <person name="Guruge J."/>
            <person name="Turnbaugh P.J."/>
            <person name="Mahowald M."/>
            <person name="Liep D."/>
            <person name="Gordon J."/>
        </authorList>
    </citation>
    <scope>NUCLEOTIDE SEQUENCE [LARGE SCALE GENOMIC DNA]</scope>
    <source>
        <strain evidence="1 2">ATCC 43183</strain>
    </source>
</reference>
<name>B0NU69_BACSE</name>
<dbReference type="AlphaFoldDB" id="B0NU69"/>
<reference evidence="1 2" key="2">
    <citation type="submission" date="2007-11" db="EMBL/GenBank/DDBJ databases">
        <authorList>
            <person name="Fulton L."/>
            <person name="Clifton S."/>
            <person name="Fulton B."/>
            <person name="Xu J."/>
            <person name="Minx P."/>
            <person name="Pepin K.H."/>
            <person name="Johnson M."/>
            <person name="Thiruvilangam P."/>
            <person name="Bhonagiri V."/>
            <person name="Nash W.E."/>
            <person name="Mardis E.R."/>
            <person name="Wilson R.K."/>
        </authorList>
    </citation>
    <scope>NUCLEOTIDE SEQUENCE [LARGE SCALE GENOMIC DNA]</scope>
    <source>
        <strain evidence="1 2">ATCC 43183</strain>
    </source>
</reference>
<protein>
    <submittedName>
        <fullName evidence="1">Uncharacterized protein</fullName>
    </submittedName>
</protein>
<dbReference type="Proteomes" id="UP000004713">
    <property type="component" value="Unassembled WGS sequence"/>
</dbReference>
<organism evidence="1 2">
    <name type="scientific">Bacteroides stercoris ATCC 43183</name>
    <dbReference type="NCBI Taxonomy" id="449673"/>
    <lineage>
        <taxon>Bacteria</taxon>
        <taxon>Pseudomonadati</taxon>
        <taxon>Bacteroidota</taxon>
        <taxon>Bacteroidia</taxon>
        <taxon>Bacteroidales</taxon>
        <taxon>Bacteroidaceae</taxon>
        <taxon>Bacteroides</taxon>
    </lineage>
</organism>
<dbReference type="EMBL" id="ABFZ02000022">
    <property type="protein sequence ID" value="EDS13912.1"/>
    <property type="molecule type" value="Genomic_DNA"/>
</dbReference>
<accession>B0NU69</accession>
<comment type="caution">
    <text evidence="1">The sequence shown here is derived from an EMBL/GenBank/DDBJ whole genome shotgun (WGS) entry which is preliminary data.</text>
</comment>